<dbReference type="InterPro" id="IPR040400">
    <property type="entry name" value="BAG5/6/7/8"/>
</dbReference>
<keyword evidence="6" id="KW-1185">Reference proteome</keyword>
<feature type="compositionally biased region" description="Basic and acidic residues" evidence="3">
    <location>
        <begin position="1043"/>
        <end position="1058"/>
    </location>
</feature>
<dbReference type="SUPFAM" id="SSF63491">
    <property type="entry name" value="BAG domain"/>
    <property type="match status" value="1"/>
</dbReference>
<feature type="region of interest" description="Disordered" evidence="3">
    <location>
        <begin position="984"/>
        <end position="1173"/>
    </location>
</feature>
<protein>
    <recommendedName>
        <fullName evidence="4">BAG domain-containing protein</fullName>
    </recommendedName>
</protein>
<feature type="compositionally biased region" description="Polar residues" evidence="3">
    <location>
        <begin position="804"/>
        <end position="814"/>
    </location>
</feature>
<dbReference type="PANTHER" id="PTHR33322:SF16">
    <property type="entry name" value="BAG FAMILY MOLECULAR CHAPERONE REGULATOR 6"/>
    <property type="match status" value="1"/>
</dbReference>
<feature type="compositionally biased region" description="Basic and acidic residues" evidence="3">
    <location>
        <begin position="249"/>
        <end position="270"/>
    </location>
</feature>
<proteinExistence type="predicted"/>
<feature type="region of interest" description="Disordered" evidence="3">
    <location>
        <begin position="367"/>
        <end position="476"/>
    </location>
</feature>
<dbReference type="EMBL" id="JAUUTY010000006">
    <property type="protein sequence ID" value="KAK1616855.1"/>
    <property type="molecule type" value="Genomic_DNA"/>
</dbReference>
<feature type="compositionally biased region" description="Basic and acidic residues" evidence="3">
    <location>
        <begin position="730"/>
        <end position="746"/>
    </location>
</feature>
<keyword evidence="1" id="KW-0143">Chaperone</keyword>
<dbReference type="Gene3D" id="1.20.58.120">
    <property type="entry name" value="BAG domain"/>
    <property type="match status" value="1"/>
</dbReference>
<evidence type="ECO:0000313" key="6">
    <source>
        <dbReference type="Proteomes" id="UP001231189"/>
    </source>
</evidence>
<feature type="compositionally biased region" description="Basic and acidic residues" evidence="3">
    <location>
        <begin position="789"/>
        <end position="803"/>
    </location>
</feature>
<dbReference type="FunFam" id="1.20.58.120:FF:000010">
    <property type="entry name" value="BAG family molecular chaperone regulator 6"/>
    <property type="match status" value="1"/>
</dbReference>
<feature type="compositionally biased region" description="Basic and acidic residues" evidence="3">
    <location>
        <begin position="433"/>
        <end position="449"/>
    </location>
</feature>
<feature type="compositionally biased region" description="Basic and acidic residues" evidence="3">
    <location>
        <begin position="216"/>
        <end position="227"/>
    </location>
</feature>
<dbReference type="PROSITE" id="PS51035">
    <property type="entry name" value="BAG"/>
    <property type="match status" value="1"/>
</dbReference>
<comment type="caution">
    <text evidence="5">The sequence shown here is derived from an EMBL/GenBank/DDBJ whole genome shotgun (WGS) entry which is preliminary data.</text>
</comment>
<reference evidence="5" key="1">
    <citation type="submission" date="2023-07" db="EMBL/GenBank/DDBJ databases">
        <title>A chromosome-level genome assembly of Lolium multiflorum.</title>
        <authorList>
            <person name="Chen Y."/>
            <person name="Copetti D."/>
            <person name="Kolliker R."/>
            <person name="Studer B."/>
        </authorList>
    </citation>
    <scope>NUCLEOTIDE SEQUENCE</scope>
    <source>
        <strain evidence="5">02402/16</strain>
        <tissue evidence="5">Leaf</tissue>
    </source>
</reference>
<feature type="compositionally biased region" description="Basic and acidic residues" evidence="3">
    <location>
        <begin position="370"/>
        <end position="389"/>
    </location>
</feature>
<dbReference type="Pfam" id="PF02179">
    <property type="entry name" value="BAG"/>
    <property type="match status" value="1"/>
</dbReference>
<feature type="compositionally biased region" description="Basic residues" evidence="3">
    <location>
        <begin position="1219"/>
        <end position="1230"/>
    </location>
</feature>
<dbReference type="PANTHER" id="PTHR33322">
    <property type="entry name" value="BAG DOMAIN CONTAINING PROTEIN, EXPRESSED"/>
    <property type="match status" value="1"/>
</dbReference>
<evidence type="ECO:0000256" key="1">
    <source>
        <dbReference type="ARBA" id="ARBA00023186"/>
    </source>
</evidence>
<feature type="compositionally biased region" description="Polar residues" evidence="3">
    <location>
        <begin position="1104"/>
        <end position="1115"/>
    </location>
</feature>
<feature type="region of interest" description="Disordered" evidence="3">
    <location>
        <begin position="207"/>
        <end position="232"/>
    </location>
</feature>
<dbReference type="PROSITE" id="PS50096">
    <property type="entry name" value="IQ"/>
    <property type="match status" value="1"/>
</dbReference>
<feature type="region of interest" description="Disordered" evidence="3">
    <location>
        <begin position="770"/>
        <end position="814"/>
    </location>
</feature>
<organism evidence="5 6">
    <name type="scientific">Lolium multiflorum</name>
    <name type="common">Italian ryegrass</name>
    <name type="synonym">Lolium perenne subsp. multiflorum</name>
    <dbReference type="NCBI Taxonomy" id="4521"/>
    <lineage>
        <taxon>Eukaryota</taxon>
        <taxon>Viridiplantae</taxon>
        <taxon>Streptophyta</taxon>
        <taxon>Embryophyta</taxon>
        <taxon>Tracheophyta</taxon>
        <taxon>Spermatophyta</taxon>
        <taxon>Magnoliopsida</taxon>
        <taxon>Liliopsida</taxon>
        <taxon>Poales</taxon>
        <taxon>Poaceae</taxon>
        <taxon>BOP clade</taxon>
        <taxon>Pooideae</taxon>
        <taxon>Poodae</taxon>
        <taxon>Poeae</taxon>
        <taxon>Poeae Chloroplast Group 2 (Poeae type)</taxon>
        <taxon>Loliodinae</taxon>
        <taxon>Loliinae</taxon>
        <taxon>Lolium</taxon>
    </lineage>
</organism>
<feature type="coiled-coil region" evidence="2">
    <location>
        <begin position="576"/>
        <end position="603"/>
    </location>
</feature>
<name>A0AAD8R9U1_LOLMU</name>
<feature type="region of interest" description="Disordered" evidence="3">
    <location>
        <begin position="249"/>
        <end position="322"/>
    </location>
</feature>
<feature type="compositionally biased region" description="Basic and acidic residues" evidence="3">
    <location>
        <begin position="311"/>
        <end position="322"/>
    </location>
</feature>
<accession>A0AAD8R9U1</accession>
<feature type="compositionally biased region" description="Polar residues" evidence="3">
    <location>
        <begin position="450"/>
        <end position="459"/>
    </location>
</feature>
<dbReference type="GO" id="GO:0006457">
    <property type="term" value="P:protein folding"/>
    <property type="evidence" value="ECO:0007669"/>
    <property type="project" value="TreeGrafter"/>
</dbReference>
<feature type="compositionally biased region" description="Basic and acidic residues" evidence="3">
    <location>
        <begin position="1010"/>
        <end position="1022"/>
    </location>
</feature>
<dbReference type="GO" id="GO:0051087">
    <property type="term" value="F:protein-folding chaperone binding"/>
    <property type="evidence" value="ECO:0007669"/>
    <property type="project" value="InterPro"/>
</dbReference>
<feature type="region of interest" description="Disordered" evidence="3">
    <location>
        <begin position="919"/>
        <end position="972"/>
    </location>
</feature>
<feature type="compositionally biased region" description="Polar residues" evidence="3">
    <location>
        <begin position="419"/>
        <end position="430"/>
    </location>
</feature>
<feature type="compositionally biased region" description="Basic and acidic residues" evidence="3">
    <location>
        <begin position="463"/>
        <end position="474"/>
    </location>
</feature>
<sequence>MYPANQYMDPYYSYCRDHPPYPYYPPPGWEAGHRQMAMDSSCRPPSYGTLPYSCSTSHSHLPDSHSCCNKTYPPGYYSFRPPFPQEFPPSHLYYHGQFPHHLNTCPSYFVPPPPYPVDQMPYDYGKFKGHCCGCPNHVCHGGEKSNLKIEEEMPEVKPDTEQKGANNSSIIGHPSYQYPAMRLPFGNMKDDVKGRGFEVPPHLFSKWVPQSGESTADGKARSNDNHNARQLQWPVIWMPKGYDEPKQETKEFKEVDQIPKVSKEAPHSPDVKIIPLSWFEDGHNDQKPDPRDGSGEHNGRSSMMNPSAGAEHQHDTTVDRNCKTIPVVPGGVKNENKPAEENCKAVSVVPDKEGDEKKVHTCRTIPVMDHQTKNDEKASKVDKEGENKKSNHVGTSKAKPSKLPPVCLRVDPLPKKKSGNISSGSLNPATNKVCEKENDTKEAQRKNQETKLSGANKESNMPVKEKPSEMEKGIGSRNVIVQDACGKPVQEEDISTKVDQKVQPSISVKAQENTSDGSLQECDKRTEDDEMKFQGEVSKSAREVNLSELDAAVRIQSAYRGYDVRRWRPLEKLRKVKKVHDQMQDLKKQLQGLEASSKQLTVKEQVAINETIMNLLLSLDSIQGLHPSAREARKSVARELVSLQEELDSFCKQLPSEPNHFRSENEEPDRTDNAIQTTAHVSTAEVSEEAKFAGAVEEQGTCSINSSEMMNGGASSGIPEQLRQDAGSTEQKHEIKESSTIHDEGKAALPGECQGTSSMDALCDAALSGHSTDRKHHMEESNTMSMEELPEKEKAAAKDEGHEVSSSNCAVSLQDKSVSGESSTLQQCWGSTECDSCTDDLNTGVSSPGATEDGTAATATLSMQSGALVDKCTMKQDCVAEGPESSALKPAAAATEDDQYKETSAQFDQHPVHLKDPVLHEHDPRLSSVAFSPGDQPEEAMDASTQSQVDTMQDSSTGGPGGTPELTAGDNSTMDCVSTVVSENPVQSSLLEETPQCDSALQESGLQESEAVKQCEVSHEDDPALVDQTNEAHLEKPIGGSCTEEKGEALSSENEAKTVESTLHVAGAPSNMCAEPVLPESVSDESPWHQDGTMSHENPDSKMSLESQGHPQNEDLSGDKTSECNETLEEASVCETGTPGAEPQSGDPKEDAAVQMASEEATAAVSHEAVKNDEKNLADENLKLKEMLQKLLSSGNDQMGIITELSEKVKALEGKLARKRRPKVRVRRAARNATDNLH</sequence>
<gene>
    <name evidence="5" type="ORF">QYE76_022372</name>
</gene>
<dbReference type="InterPro" id="IPR003103">
    <property type="entry name" value="BAG_domain"/>
</dbReference>
<evidence type="ECO:0000256" key="3">
    <source>
        <dbReference type="SAM" id="MobiDB-lite"/>
    </source>
</evidence>
<dbReference type="GO" id="GO:0009506">
    <property type="term" value="C:plasmodesma"/>
    <property type="evidence" value="ECO:0007669"/>
    <property type="project" value="TreeGrafter"/>
</dbReference>
<feature type="region of interest" description="Disordered" evidence="3">
    <location>
        <begin position="882"/>
        <end position="905"/>
    </location>
</feature>
<dbReference type="InterPro" id="IPR036533">
    <property type="entry name" value="BAG_dom_sf"/>
</dbReference>
<feature type="region of interest" description="Disordered" evidence="3">
    <location>
        <begin position="1219"/>
        <end position="1238"/>
    </location>
</feature>
<feature type="region of interest" description="Disordered" evidence="3">
    <location>
        <begin position="703"/>
        <end position="753"/>
    </location>
</feature>
<keyword evidence="2" id="KW-0175">Coiled coil</keyword>
<feature type="compositionally biased region" description="Polar residues" evidence="3">
    <location>
        <begin position="943"/>
        <end position="957"/>
    </location>
</feature>
<dbReference type="Proteomes" id="UP001231189">
    <property type="component" value="Unassembled WGS sequence"/>
</dbReference>
<evidence type="ECO:0000313" key="5">
    <source>
        <dbReference type="EMBL" id="KAK1616855.1"/>
    </source>
</evidence>
<dbReference type="SMART" id="SM00264">
    <property type="entry name" value="BAG"/>
    <property type="match status" value="1"/>
</dbReference>
<evidence type="ECO:0000259" key="4">
    <source>
        <dbReference type="PROSITE" id="PS51035"/>
    </source>
</evidence>
<feature type="compositionally biased region" description="Polar residues" evidence="3">
    <location>
        <begin position="984"/>
        <end position="1007"/>
    </location>
</feature>
<dbReference type="AlphaFoldDB" id="A0AAD8R9U1"/>
<feature type="compositionally biased region" description="Basic and acidic residues" evidence="3">
    <location>
        <begin position="280"/>
        <end position="299"/>
    </location>
</feature>
<evidence type="ECO:0000256" key="2">
    <source>
        <dbReference type="SAM" id="Coils"/>
    </source>
</evidence>
<feature type="domain" description="BAG" evidence="4">
    <location>
        <begin position="575"/>
        <end position="651"/>
    </location>
</feature>